<sequence>MNAQTPRPVSSPAGTPSQRLSPHFSLAEMTHSATAARRGLKNTPPPAVIEVLTRTAERMEEVRKALGDKPISVLSGYRSPAVNKAVGGSPTSAHMTGHAIDFICPGYGTPAQVVAQLRASPRMGGFDQIIEEFGEWIHIGFGPGQRGQVLSARRSGGRTVYVPFGTGQ</sequence>
<reference evidence="3 4" key="1">
    <citation type="submission" date="2021-01" db="EMBL/GenBank/DDBJ databases">
        <title>Brevundimonas vitis sp. nov., an bacterium isolated from grape (Vitis vinifera).</title>
        <authorList>
            <person name="Jiang L."/>
            <person name="Lee J."/>
        </authorList>
    </citation>
    <scope>NUCLEOTIDE SEQUENCE [LARGE SCALE GENOMIC DNA]</scope>
    <source>
        <strain evidence="3 4">GRTSA-9</strain>
    </source>
</reference>
<proteinExistence type="predicted"/>
<keyword evidence="4" id="KW-1185">Reference proteome</keyword>
<accession>A0ABX7BQ24</accession>
<evidence type="ECO:0000313" key="3">
    <source>
        <dbReference type="EMBL" id="QQQ19692.1"/>
    </source>
</evidence>
<dbReference type="EMBL" id="CP067977">
    <property type="protein sequence ID" value="QQQ19692.1"/>
    <property type="molecule type" value="Genomic_DNA"/>
</dbReference>
<dbReference type="Pfam" id="PF08291">
    <property type="entry name" value="Peptidase_M15_3"/>
    <property type="match status" value="1"/>
</dbReference>
<feature type="domain" description="Peptidase M15A C-terminal" evidence="2">
    <location>
        <begin position="22"/>
        <end position="139"/>
    </location>
</feature>
<dbReference type="SUPFAM" id="SSF55166">
    <property type="entry name" value="Hedgehog/DD-peptidase"/>
    <property type="match status" value="1"/>
</dbReference>
<dbReference type="InterPro" id="IPR013230">
    <property type="entry name" value="Peptidase_M15A_C"/>
</dbReference>
<evidence type="ECO:0000259" key="2">
    <source>
        <dbReference type="Pfam" id="PF08291"/>
    </source>
</evidence>
<evidence type="ECO:0000256" key="1">
    <source>
        <dbReference type="SAM" id="MobiDB-lite"/>
    </source>
</evidence>
<evidence type="ECO:0000313" key="4">
    <source>
        <dbReference type="Proteomes" id="UP000595448"/>
    </source>
</evidence>
<dbReference type="InterPro" id="IPR009045">
    <property type="entry name" value="Zn_M74/Hedgehog-like"/>
</dbReference>
<dbReference type="Gene3D" id="3.30.1380.10">
    <property type="match status" value="1"/>
</dbReference>
<protein>
    <submittedName>
        <fullName evidence="3">DUF882 domain-containing protein</fullName>
    </submittedName>
</protein>
<feature type="region of interest" description="Disordered" evidence="1">
    <location>
        <begin position="1"/>
        <end position="20"/>
    </location>
</feature>
<organism evidence="3 4">
    <name type="scientific">Brevundimonas vitisensis</name>
    <dbReference type="NCBI Taxonomy" id="2800818"/>
    <lineage>
        <taxon>Bacteria</taxon>
        <taxon>Pseudomonadati</taxon>
        <taxon>Pseudomonadota</taxon>
        <taxon>Alphaproteobacteria</taxon>
        <taxon>Caulobacterales</taxon>
        <taxon>Caulobacteraceae</taxon>
        <taxon>Brevundimonas</taxon>
    </lineage>
</organism>
<dbReference type="Proteomes" id="UP000595448">
    <property type="component" value="Chromosome"/>
</dbReference>
<gene>
    <name evidence="3" type="ORF">JIP62_06285</name>
</gene>
<dbReference type="RefSeq" id="WP_201104043.1">
    <property type="nucleotide sequence ID" value="NZ_CP067977.1"/>
</dbReference>
<name>A0ABX7BQ24_9CAUL</name>